<evidence type="ECO:0000313" key="2">
    <source>
        <dbReference type="Proteomes" id="UP000053424"/>
    </source>
</evidence>
<organism evidence="1 2">
    <name type="scientific">Hebeloma cylindrosporum</name>
    <dbReference type="NCBI Taxonomy" id="76867"/>
    <lineage>
        <taxon>Eukaryota</taxon>
        <taxon>Fungi</taxon>
        <taxon>Dikarya</taxon>
        <taxon>Basidiomycota</taxon>
        <taxon>Agaricomycotina</taxon>
        <taxon>Agaricomycetes</taxon>
        <taxon>Agaricomycetidae</taxon>
        <taxon>Agaricales</taxon>
        <taxon>Agaricineae</taxon>
        <taxon>Hymenogastraceae</taxon>
        <taxon>Hebeloma</taxon>
    </lineage>
</organism>
<protein>
    <recommendedName>
        <fullName evidence="3">F-box domain-containing protein</fullName>
    </recommendedName>
</protein>
<accession>A0A0C2Y3L5</accession>
<name>A0A0C2Y3L5_HEBCY</name>
<dbReference type="Proteomes" id="UP000053424">
    <property type="component" value="Unassembled WGS sequence"/>
</dbReference>
<dbReference type="HOGENOM" id="CLU_045278_1_0_1"/>
<gene>
    <name evidence="1" type="ORF">M413DRAFT_32317</name>
</gene>
<dbReference type="AlphaFoldDB" id="A0A0C2Y3L5"/>
<dbReference type="InterPro" id="IPR032675">
    <property type="entry name" value="LRR_dom_sf"/>
</dbReference>
<dbReference type="OrthoDB" id="3070090at2759"/>
<evidence type="ECO:0000313" key="1">
    <source>
        <dbReference type="EMBL" id="KIM35657.1"/>
    </source>
</evidence>
<reference evidence="2" key="2">
    <citation type="submission" date="2015-01" db="EMBL/GenBank/DDBJ databases">
        <title>Evolutionary Origins and Diversification of the Mycorrhizal Mutualists.</title>
        <authorList>
            <consortium name="DOE Joint Genome Institute"/>
            <consortium name="Mycorrhizal Genomics Consortium"/>
            <person name="Kohler A."/>
            <person name="Kuo A."/>
            <person name="Nagy L.G."/>
            <person name="Floudas D."/>
            <person name="Copeland A."/>
            <person name="Barry K.W."/>
            <person name="Cichocki N."/>
            <person name="Veneault-Fourrey C."/>
            <person name="LaButti K."/>
            <person name="Lindquist E.A."/>
            <person name="Lipzen A."/>
            <person name="Lundell T."/>
            <person name="Morin E."/>
            <person name="Murat C."/>
            <person name="Riley R."/>
            <person name="Ohm R."/>
            <person name="Sun H."/>
            <person name="Tunlid A."/>
            <person name="Henrissat B."/>
            <person name="Grigoriev I.V."/>
            <person name="Hibbett D.S."/>
            <person name="Martin F."/>
        </authorList>
    </citation>
    <scope>NUCLEOTIDE SEQUENCE [LARGE SCALE GENOMIC DNA]</scope>
    <source>
        <strain evidence="2">h7</strain>
    </source>
</reference>
<evidence type="ECO:0008006" key="3">
    <source>
        <dbReference type="Google" id="ProtNLM"/>
    </source>
</evidence>
<dbReference type="SUPFAM" id="SSF52047">
    <property type="entry name" value="RNI-like"/>
    <property type="match status" value="1"/>
</dbReference>
<dbReference type="Gene3D" id="3.80.10.10">
    <property type="entry name" value="Ribonuclease Inhibitor"/>
    <property type="match status" value="1"/>
</dbReference>
<sequence>MKISELSIDQGRRVECHLEIIDEVIDMIACEFEHDWHFKQELMKKCSLACKAFLHRSQQHLFSCIEIKSGFDCDNEKRAQMCQRLNNLLKQTPYFADYIRELHLRLPAKNNEWVSHDPTFLSIMDCISKSKNALQTLSFTGGRMTTKLQDPGAFTGRFSSRFVSPYISSLRIHWLSNIPIEILEACANLTRLELLDADFECSTRSAWEGHKSLPRLQTLAYSHSNSAVDKLLGKDLTSRPPVDLSTLRTLNVQMWEAADMQYAQEVLDVSYPSLEVLDILNDEKMSSDSQDELFTIKGHLNLAQCSKLRRFVMGILFGEPEIEALSGACDILKTVPTINRLQMVSLSIYVGFFSNTGPEGCFDADWEALGGELARISDGKDFEVMLYMNYYDPRPMVSTKKMNKLLKRCDSILGKLVAERLLAVKKCSNIRIMLKRGIITPQVY</sequence>
<proteinExistence type="predicted"/>
<reference evidence="1 2" key="1">
    <citation type="submission" date="2014-04" db="EMBL/GenBank/DDBJ databases">
        <authorList>
            <consortium name="DOE Joint Genome Institute"/>
            <person name="Kuo A."/>
            <person name="Gay G."/>
            <person name="Dore J."/>
            <person name="Kohler A."/>
            <person name="Nagy L.G."/>
            <person name="Floudas D."/>
            <person name="Copeland A."/>
            <person name="Barry K.W."/>
            <person name="Cichocki N."/>
            <person name="Veneault-Fourrey C."/>
            <person name="LaButti K."/>
            <person name="Lindquist E.A."/>
            <person name="Lipzen A."/>
            <person name="Lundell T."/>
            <person name="Morin E."/>
            <person name="Murat C."/>
            <person name="Sun H."/>
            <person name="Tunlid A."/>
            <person name="Henrissat B."/>
            <person name="Grigoriev I.V."/>
            <person name="Hibbett D.S."/>
            <person name="Martin F."/>
            <person name="Nordberg H.P."/>
            <person name="Cantor M.N."/>
            <person name="Hua S.X."/>
        </authorList>
    </citation>
    <scope>NUCLEOTIDE SEQUENCE [LARGE SCALE GENOMIC DNA]</scope>
    <source>
        <strain evidence="2">h7</strain>
    </source>
</reference>
<dbReference type="EMBL" id="KN831816">
    <property type="protein sequence ID" value="KIM35657.1"/>
    <property type="molecule type" value="Genomic_DNA"/>
</dbReference>
<keyword evidence="2" id="KW-1185">Reference proteome</keyword>